<feature type="signal peptide" evidence="8">
    <location>
        <begin position="1"/>
        <end position="26"/>
    </location>
</feature>
<feature type="compositionally biased region" description="Low complexity" evidence="6">
    <location>
        <begin position="381"/>
        <end position="392"/>
    </location>
</feature>
<dbReference type="Pfam" id="PF00008">
    <property type="entry name" value="EGF"/>
    <property type="match status" value="1"/>
</dbReference>
<evidence type="ECO:0000256" key="2">
    <source>
        <dbReference type="ARBA" id="ARBA00022729"/>
    </source>
</evidence>
<feature type="domain" description="EGF-like" evidence="9">
    <location>
        <begin position="818"/>
        <end position="857"/>
    </location>
</feature>
<dbReference type="SUPFAM" id="SSF57196">
    <property type="entry name" value="EGF/Laminin"/>
    <property type="match status" value="2"/>
</dbReference>
<keyword evidence="3" id="KW-0677">Repeat</keyword>
<evidence type="ECO:0000256" key="5">
    <source>
        <dbReference type="PROSITE-ProRule" id="PRU00076"/>
    </source>
</evidence>
<keyword evidence="2 8" id="KW-0732">Signal</keyword>
<feature type="chain" id="PRO_5045278016" evidence="8">
    <location>
        <begin position="27"/>
        <end position="1761"/>
    </location>
</feature>
<keyword evidence="4 5" id="KW-1015">Disulfide bond</keyword>
<feature type="region of interest" description="Disordered" evidence="6">
    <location>
        <begin position="29"/>
        <end position="60"/>
    </location>
</feature>
<feature type="compositionally biased region" description="Low complexity" evidence="6">
    <location>
        <begin position="258"/>
        <end position="267"/>
    </location>
</feature>
<evidence type="ECO:0000313" key="10">
    <source>
        <dbReference type="EMBL" id="KAG9509799.1"/>
    </source>
</evidence>
<name>A0ABQ7S8N6_9ACAR</name>
<feature type="compositionally biased region" description="Polar residues" evidence="6">
    <location>
        <begin position="33"/>
        <end position="53"/>
    </location>
</feature>
<dbReference type="CDD" id="cd00054">
    <property type="entry name" value="EGF_CA"/>
    <property type="match status" value="2"/>
</dbReference>
<evidence type="ECO:0000256" key="6">
    <source>
        <dbReference type="SAM" id="MobiDB-lite"/>
    </source>
</evidence>
<dbReference type="PROSITE" id="PS50026">
    <property type="entry name" value="EGF_3"/>
    <property type="match status" value="1"/>
</dbReference>
<feature type="region of interest" description="Disordered" evidence="6">
    <location>
        <begin position="200"/>
        <end position="443"/>
    </location>
</feature>
<reference evidence="10 11" key="1">
    <citation type="submission" date="2020-10" db="EMBL/GenBank/DDBJ databases">
        <authorList>
            <person name="Klimov P.B."/>
            <person name="Dyachkov S.M."/>
            <person name="Chetverikov P.E."/>
        </authorList>
    </citation>
    <scope>NUCLEOTIDE SEQUENCE [LARGE SCALE GENOMIC DNA]</scope>
    <source>
        <strain evidence="10">BMOC 18-1129-001#AD2665</strain>
        <tissue evidence="10">Entire mites</tissue>
    </source>
</reference>
<dbReference type="PROSITE" id="PS00022">
    <property type="entry name" value="EGF_1"/>
    <property type="match status" value="2"/>
</dbReference>
<proteinExistence type="predicted"/>
<dbReference type="SMART" id="SM00181">
    <property type="entry name" value="EGF"/>
    <property type="match status" value="8"/>
</dbReference>
<evidence type="ECO:0000313" key="11">
    <source>
        <dbReference type="Proteomes" id="UP000825002"/>
    </source>
</evidence>
<keyword evidence="7" id="KW-0472">Membrane</keyword>
<organism evidence="10 11">
    <name type="scientific">Fragariocoptes setiger</name>
    <dbReference type="NCBI Taxonomy" id="1670756"/>
    <lineage>
        <taxon>Eukaryota</taxon>
        <taxon>Metazoa</taxon>
        <taxon>Ecdysozoa</taxon>
        <taxon>Arthropoda</taxon>
        <taxon>Chelicerata</taxon>
        <taxon>Arachnida</taxon>
        <taxon>Acari</taxon>
        <taxon>Acariformes</taxon>
        <taxon>Trombidiformes</taxon>
        <taxon>Prostigmata</taxon>
        <taxon>Eupodina</taxon>
        <taxon>Eriophyoidea</taxon>
        <taxon>Phytoptidae</taxon>
        <taxon>Fragariocoptes</taxon>
    </lineage>
</organism>
<gene>
    <name evidence="10" type="primary">hmu</name>
    <name evidence="10" type="ORF">GZH46_01671</name>
</gene>
<dbReference type="PROSITE" id="PS01186">
    <property type="entry name" value="EGF_2"/>
    <property type="match status" value="1"/>
</dbReference>
<evidence type="ECO:0000259" key="9">
    <source>
        <dbReference type="PROSITE" id="PS50026"/>
    </source>
</evidence>
<accession>A0ABQ7S8N6</accession>
<feature type="compositionally biased region" description="Basic and acidic residues" evidence="6">
    <location>
        <begin position="235"/>
        <end position="257"/>
    </location>
</feature>
<protein>
    <submittedName>
        <fullName evidence="10">Hmu</fullName>
    </submittedName>
</protein>
<dbReference type="SMART" id="SM00179">
    <property type="entry name" value="EGF_CA"/>
    <property type="match status" value="2"/>
</dbReference>
<feature type="compositionally biased region" description="Polar residues" evidence="6">
    <location>
        <begin position="286"/>
        <end position="310"/>
    </location>
</feature>
<evidence type="ECO:0000256" key="4">
    <source>
        <dbReference type="ARBA" id="ARBA00023157"/>
    </source>
</evidence>
<dbReference type="PANTHER" id="PTHR12916">
    <property type="entry name" value="CYTOCHROME C OXIDASE POLYPEPTIDE VIC-2"/>
    <property type="match status" value="1"/>
</dbReference>
<feature type="transmembrane region" description="Helical" evidence="7">
    <location>
        <begin position="1688"/>
        <end position="1711"/>
    </location>
</feature>
<feature type="compositionally biased region" description="Basic and acidic residues" evidence="6">
    <location>
        <begin position="200"/>
        <end position="215"/>
    </location>
</feature>
<keyword evidence="1 5" id="KW-0245">EGF-like domain</keyword>
<feature type="compositionally biased region" description="Low complexity" evidence="6">
    <location>
        <begin position="216"/>
        <end position="228"/>
    </location>
</feature>
<evidence type="ECO:0000256" key="3">
    <source>
        <dbReference type="ARBA" id="ARBA00022737"/>
    </source>
</evidence>
<dbReference type="PROSITE" id="PS00010">
    <property type="entry name" value="ASX_HYDROXYL"/>
    <property type="match status" value="1"/>
</dbReference>
<evidence type="ECO:0000256" key="1">
    <source>
        <dbReference type="ARBA" id="ARBA00022536"/>
    </source>
</evidence>
<feature type="compositionally biased region" description="Low complexity" evidence="6">
    <location>
        <begin position="334"/>
        <end position="366"/>
    </location>
</feature>
<evidence type="ECO:0000256" key="8">
    <source>
        <dbReference type="SAM" id="SignalP"/>
    </source>
</evidence>
<feature type="region of interest" description="Disordered" evidence="6">
    <location>
        <begin position="1099"/>
        <end position="1122"/>
    </location>
</feature>
<comment type="caution">
    <text evidence="10">The sequence shown here is derived from an EMBL/GenBank/DDBJ whole genome shotgun (WGS) entry which is preliminary data.</text>
</comment>
<sequence>MIYKTYLPIMMLCFCIALVSITPNDAEERQIDDSASQTSPNGGITNQEASTSSDRTENPNYKIEGWKTVTKRWPQDNVTHMIADESGHHFINTKIPDEFIDSKGPFEFEVEYHYDFQTLPPDIVIALCSETTQLVLQESTAATKTQIEQGSLPQRGKWNSFKHLLDASTCVKRRKISFHILLHDSGDTIAWKHVTLTMREQKSDKTTAVPDKPEEITSTEAIETIESTDQTNPAKLEDSTKAPEQDPLNKDADDKTSSHTTTTSATSPQSGPLETDGKVVAPYSDTEVNGQSSDSTKANDNVTGESGSNSDEPKISGDSVKESREADKANDGRQSPNNQDGSQDQQNSISDNQNNQSGEQNGSQGNKAGAVNKEANEKTSSDTTTSATSPQSEPDNQKNDQSGQQVEKNETGDNNNNSGDDQQKDAANSSGGQSRRKRSADISPFVRMVKDVISNDMTVHHRPSSLLDRFKRDTQSQKIKVIGCSIGECNEQYFDFKRFRPIKQTLPSREKINNEDYFISYPKGAHLPPKASQALSVSLQTPLKNLSDHEVCLTWLISMDKDTELRVYYKNEPATGGDSSSQLITTIKSTPAAYYEWKRFKLCTSDYVFKLLSDEPTKFLLLPHTKKEDQFVAIHFAKRGAITISKRRKSHDLIPSMANVGTSSLDDYWQVRQTDGDNLTLKLIEEGQARNLLIECIDRSQSHLDLTTRWIRMNPSNTNELIKLNYEAKNQDWINAIDLYIESAYEDLSDAKKTSVNLYKRQKDAANSVIKFTLDIQNGANVDRRFTLRHTISGASTADVNQQKESETETLIINKLSLGDLCDQEQPYCQHGGQCIPTGTNKAQCKCLQGFEGNNCEIFKPCEVLYDTQFGQLDGRQLCKRIRASGCIEDLSFLRCKCPDDQYFEFGSSDKLGCRPFDVCIKCDPAAGYVCRNSKCVCDIERGFTSSKSDAGKCEKITDPCDEAGGKICGEAKCISQPNTHQYDCVCPIGYKKVSNDDDTKSTKCKIDNQICTNPLLNDCEHTCTINEVSNEYDCSCLEGYKLADDKRACYPEHPIDPDCIKHCGPNELCVISSKKIGENSPSYSCTCDRQGYYTISRHQTQRSQAGNKTDQAQHGTNTSNNQSTECMTVCDAAKYDRNISALVRATCKTDQCSISERQQVSTTQESKYLRPIRCNCSATRFPTIENALGCQVNLSHLTNPCVSGNVGHTQCVKQAHALCMVNVSRVMQSMSEVDGSNYVGYSCVCPPGKKWASSSSVSQQPICVSECREQQLDNLFDNKYCVDGTLDPSVQLEILQKLIEPAKLAAFYNTLSKEERQQQQELYQFSESVQGTVQCLPGFELENASQDTTSRCLQRPYIVYHTADIKLPEAASIDLTIANKLPTVQELRQQRNNAEWDPIVVSCESLLTDTSINNSIYRSCFEYANRHLRQLKQTYTDYDSLVAAKFRDSADTLGPAKLNVDRALCNSQFGDPTNLKCRVLYSSNTREGMFFGKNFNELRYDYNSSHDLLAPSLLVSKATFDELDQRITRFDPCKDDIDYCDYRSECKLIAQSQFECVCKPGYREIRKVYNEEAEQSTRQTISASSQYGRAQCEDIDECKYEACANVANSVGCINTDGSYLCPCKEHYIGDDKTYCVHVCDKINCTEEYGKCVPLDKHQAYCECKDGRSGVDCSIAPITTNENANRKLIIILSVIATSLILFGAVIIGNLIMRIVQYKRRLTAVSNVNRELKQRVGPASGAGARVGGATGVAFANQSFDEW</sequence>
<keyword evidence="7" id="KW-0812">Transmembrane</keyword>
<keyword evidence="7" id="KW-1133">Transmembrane helix</keyword>
<dbReference type="InterPro" id="IPR000742">
    <property type="entry name" value="EGF"/>
</dbReference>
<comment type="caution">
    <text evidence="5">Lacks conserved residue(s) required for the propagation of feature annotation.</text>
</comment>
<feature type="compositionally biased region" description="Basic and acidic residues" evidence="6">
    <location>
        <begin position="311"/>
        <end position="331"/>
    </location>
</feature>
<dbReference type="InterPro" id="IPR001881">
    <property type="entry name" value="EGF-like_Ca-bd_dom"/>
</dbReference>
<dbReference type="Proteomes" id="UP000825002">
    <property type="component" value="Unassembled WGS sequence"/>
</dbReference>
<evidence type="ECO:0000256" key="7">
    <source>
        <dbReference type="SAM" id="Phobius"/>
    </source>
</evidence>
<dbReference type="InterPro" id="IPR000152">
    <property type="entry name" value="EGF-type_Asp/Asn_hydroxyl_site"/>
</dbReference>
<dbReference type="EMBL" id="JAIFTH010000332">
    <property type="protein sequence ID" value="KAG9509799.1"/>
    <property type="molecule type" value="Genomic_DNA"/>
</dbReference>
<dbReference type="PANTHER" id="PTHR12916:SF4">
    <property type="entry name" value="UNINFLATABLE, ISOFORM C"/>
    <property type="match status" value="1"/>
</dbReference>
<keyword evidence="11" id="KW-1185">Reference proteome</keyword>
<dbReference type="Gene3D" id="2.10.25.10">
    <property type="entry name" value="Laminin"/>
    <property type="match status" value="3"/>
</dbReference>
<feature type="disulfide bond" evidence="5">
    <location>
        <begin position="847"/>
        <end position="856"/>
    </location>
</feature>